<sequence length="46" mass="5146">MDYLRPLDIMFVRNENYASGQMFDSVKLGISRAAELCGQILITPAP</sequence>
<dbReference type="EMBL" id="BJLB01000001">
    <property type="protein sequence ID" value="GEA38109.1"/>
    <property type="molecule type" value="Genomic_DNA"/>
</dbReference>
<name>A0A1I0DNJ6_9FIRM</name>
<reference evidence="3 4" key="1">
    <citation type="submission" date="2016-10" db="EMBL/GenBank/DDBJ databases">
        <authorList>
            <person name="Varghese N."/>
            <person name="Submissions S."/>
        </authorList>
    </citation>
    <scope>NUCLEOTIDE SEQUENCE [LARGE SCALE GENOMIC DNA]</scope>
    <source>
        <strain evidence="3 4">NLAE-zl-C196</strain>
    </source>
</reference>
<gene>
    <name evidence="1" type="ORF">Ccl03g_38220</name>
    <name evidence="2" type="ORF">FOC47_24030</name>
    <name evidence="3" type="ORF">SAMN05216521_1005110</name>
</gene>
<organism evidence="3 4">
    <name type="scientific">Enterocloster clostridioformis</name>
    <dbReference type="NCBI Taxonomy" id="1531"/>
    <lineage>
        <taxon>Bacteria</taxon>
        <taxon>Bacillati</taxon>
        <taxon>Bacillota</taxon>
        <taxon>Clostridia</taxon>
        <taxon>Lachnospirales</taxon>
        <taxon>Lachnospiraceae</taxon>
        <taxon>Enterocloster</taxon>
    </lineage>
</organism>
<dbReference type="EMBL" id="CP050964">
    <property type="protein sequence ID" value="QIX93337.1"/>
    <property type="molecule type" value="Genomic_DNA"/>
</dbReference>
<protein>
    <submittedName>
        <fullName evidence="3">Uncharacterized protein</fullName>
    </submittedName>
</protein>
<dbReference type="EMBL" id="FOIO01000005">
    <property type="protein sequence ID" value="SET33278.1"/>
    <property type="molecule type" value="Genomic_DNA"/>
</dbReference>
<evidence type="ECO:0000313" key="5">
    <source>
        <dbReference type="Proteomes" id="UP000315200"/>
    </source>
</evidence>
<evidence type="ECO:0000313" key="1">
    <source>
        <dbReference type="EMBL" id="GEA38109.1"/>
    </source>
</evidence>
<dbReference type="Proteomes" id="UP000315200">
    <property type="component" value="Unassembled WGS sequence"/>
</dbReference>
<dbReference type="Proteomes" id="UP000182121">
    <property type="component" value="Unassembled WGS sequence"/>
</dbReference>
<dbReference type="AlphaFoldDB" id="A0A1I0DNJ6"/>
<dbReference type="RefSeq" id="WP_002584309.1">
    <property type="nucleotide sequence ID" value="NZ_BJLB01000001.1"/>
</dbReference>
<evidence type="ECO:0000313" key="2">
    <source>
        <dbReference type="EMBL" id="QIX93337.1"/>
    </source>
</evidence>
<dbReference type="Proteomes" id="UP000501069">
    <property type="component" value="Chromosome"/>
</dbReference>
<reference evidence="2 6" key="3">
    <citation type="submission" date="2019-11" db="EMBL/GenBank/DDBJ databases">
        <title>FDA dAtabase for Regulatory Grade micrObial Sequences (FDA-ARGOS): Supporting development and validation of Infectious Disease Dx tests.</title>
        <authorList>
            <person name="Turner S."/>
            <person name="Byrd R."/>
            <person name="Tallon L."/>
            <person name="Sadzewicz L."/>
            <person name="Vavikolanu K."/>
            <person name="Mehta A."/>
            <person name="Aluvathingal J."/>
            <person name="Nadendla S."/>
            <person name="Myers T."/>
            <person name="Yan Y."/>
            <person name="Sichtig H."/>
        </authorList>
    </citation>
    <scope>NUCLEOTIDE SEQUENCE [LARGE SCALE GENOMIC DNA]</scope>
    <source>
        <strain evidence="2 6">FDAARGOS_739</strain>
    </source>
</reference>
<evidence type="ECO:0000313" key="3">
    <source>
        <dbReference type="EMBL" id="SET33278.1"/>
    </source>
</evidence>
<proteinExistence type="predicted"/>
<evidence type="ECO:0000313" key="6">
    <source>
        <dbReference type="Proteomes" id="UP000501069"/>
    </source>
</evidence>
<dbReference type="GeneID" id="57964265"/>
<accession>A0A1I0DNJ6</accession>
<reference evidence="1 5" key="2">
    <citation type="submission" date="2019-06" db="EMBL/GenBank/DDBJ databases">
        <title>Draft genome sequence of [Clostridium] clostridioforme NBRC 113352.</title>
        <authorList>
            <person name="Miura T."/>
            <person name="Furukawa M."/>
            <person name="Shimamura M."/>
            <person name="Ohyama Y."/>
            <person name="Yamazoe A."/>
            <person name="Kawasaki H."/>
        </authorList>
    </citation>
    <scope>NUCLEOTIDE SEQUENCE [LARGE SCALE GENOMIC DNA]</scope>
    <source>
        <strain evidence="1 5">NBRC 113352</strain>
    </source>
</reference>
<evidence type="ECO:0000313" key="4">
    <source>
        <dbReference type="Proteomes" id="UP000182121"/>
    </source>
</evidence>